<evidence type="ECO:0000313" key="2">
    <source>
        <dbReference type="Proteomes" id="UP000231019"/>
    </source>
</evidence>
<evidence type="ECO:0000313" key="1">
    <source>
        <dbReference type="EMBL" id="PIW18297.1"/>
    </source>
</evidence>
<dbReference type="EMBL" id="PFFQ01000013">
    <property type="protein sequence ID" value="PIW18297.1"/>
    <property type="molecule type" value="Genomic_DNA"/>
</dbReference>
<gene>
    <name evidence="1" type="ORF">COW36_05890</name>
</gene>
<dbReference type="AlphaFoldDB" id="A0A2M7G887"/>
<comment type="caution">
    <text evidence="1">The sequence shown here is derived from an EMBL/GenBank/DDBJ whole genome shotgun (WGS) entry which is preliminary data.</text>
</comment>
<evidence type="ECO:0008006" key="3">
    <source>
        <dbReference type="Google" id="ProtNLM"/>
    </source>
</evidence>
<sequence length="109" mass="12633">MPILYEDKTVVCDDQALTIKQYFFPVGSRRILYSSIKGIQDKEMNLINGAWRIWGMGLSPHWFHLDTERPQKKRQIVLDLGELIKVVLTPEEHETVLGILERKTGLNPD</sequence>
<proteinExistence type="predicted"/>
<dbReference type="Proteomes" id="UP000231019">
    <property type="component" value="Unassembled WGS sequence"/>
</dbReference>
<accession>A0A2M7G887</accession>
<organism evidence="1 2">
    <name type="scientific">bacterium (Candidatus Blackallbacteria) CG17_big_fil_post_rev_8_21_14_2_50_48_46</name>
    <dbReference type="NCBI Taxonomy" id="2014261"/>
    <lineage>
        <taxon>Bacteria</taxon>
        <taxon>Candidatus Blackallbacteria</taxon>
    </lineage>
</organism>
<reference evidence="1 2" key="1">
    <citation type="submission" date="2017-09" db="EMBL/GenBank/DDBJ databases">
        <title>Depth-based differentiation of microbial function through sediment-hosted aquifers and enrichment of novel symbionts in the deep terrestrial subsurface.</title>
        <authorList>
            <person name="Probst A.J."/>
            <person name="Ladd B."/>
            <person name="Jarett J.K."/>
            <person name="Geller-Mcgrath D.E."/>
            <person name="Sieber C.M."/>
            <person name="Emerson J.B."/>
            <person name="Anantharaman K."/>
            <person name="Thomas B.C."/>
            <person name="Malmstrom R."/>
            <person name="Stieglmeier M."/>
            <person name="Klingl A."/>
            <person name="Woyke T."/>
            <person name="Ryan C.M."/>
            <person name="Banfield J.F."/>
        </authorList>
    </citation>
    <scope>NUCLEOTIDE SEQUENCE [LARGE SCALE GENOMIC DNA]</scope>
    <source>
        <strain evidence="1">CG17_big_fil_post_rev_8_21_14_2_50_48_46</strain>
    </source>
</reference>
<protein>
    <recommendedName>
        <fullName evidence="3">Bacterial Pleckstrin homology domain-containing protein</fullName>
    </recommendedName>
</protein>
<name>A0A2M7G887_9BACT</name>